<proteinExistence type="predicted"/>
<evidence type="ECO:0000256" key="1">
    <source>
        <dbReference type="SAM" id="Phobius"/>
    </source>
</evidence>
<feature type="transmembrane region" description="Helical" evidence="1">
    <location>
        <begin position="68"/>
        <end position="88"/>
    </location>
</feature>
<comment type="caution">
    <text evidence="2">The sequence shown here is derived from an EMBL/GenBank/DDBJ whole genome shotgun (WGS) entry which is preliminary data.</text>
</comment>
<keyword evidence="1" id="KW-0812">Transmembrane</keyword>
<organism evidence="2 3">
    <name type="scientific">Metapseudomonas resinovorans</name>
    <name type="common">Pseudomonas resinovorans</name>
    <dbReference type="NCBI Taxonomy" id="53412"/>
    <lineage>
        <taxon>Bacteria</taxon>
        <taxon>Pseudomonadati</taxon>
        <taxon>Pseudomonadota</taxon>
        <taxon>Gammaproteobacteria</taxon>
        <taxon>Pseudomonadales</taxon>
        <taxon>Pseudomonadaceae</taxon>
        <taxon>Metapseudomonas</taxon>
    </lineage>
</organism>
<evidence type="ECO:0000313" key="3">
    <source>
        <dbReference type="Proteomes" id="UP001211689"/>
    </source>
</evidence>
<feature type="non-terminal residue" evidence="2">
    <location>
        <position position="1"/>
    </location>
</feature>
<feature type="non-terminal residue" evidence="2">
    <location>
        <position position="119"/>
    </location>
</feature>
<name>A0ABT4YDH3_METRE</name>
<dbReference type="EMBL" id="JANEWF010000121">
    <property type="protein sequence ID" value="MDA8486930.1"/>
    <property type="molecule type" value="Genomic_DNA"/>
</dbReference>
<reference evidence="2 3" key="1">
    <citation type="submission" date="2022-07" db="EMBL/GenBank/DDBJ databases">
        <title>Genome Analysis of Selected Gammaproteobacteria from Nigerian Food snails.</title>
        <authorList>
            <person name="Okafor A.C."/>
        </authorList>
    </citation>
    <scope>NUCLEOTIDE SEQUENCE [LARGE SCALE GENOMIC DNA]</scope>
    <source>
        <strain evidence="2 3">Awg 2</strain>
    </source>
</reference>
<keyword evidence="3" id="KW-1185">Reference proteome</keyword>
<protein>
    <submittedName>
        <fullName evidence="2">Uncharacterized protein</fullName>
    </submittedName>
</protein>
<keyword evidence="1" id="KW-1133">Transmembrane helix</keyword>
<sequence length="119" mass="13773">DYLAPPAIPTGQSPKDVLNTIWRKNDVFLDIGEYSIGSFVMMAWPMFLISAVYLYYDWRLNGAESFWWGAMLVFLVVGIPTLPVIYSLTQPVPPPTRFNRQRREVCVPQKDGSYWIVPW</sequence>
<gene>
    <name evidence="2" type="ORF">NNO07_28110</name>
</gene>
<keyword evidence="1" id="KW-0472">Membrane</keyword>
<dbReference type="Proteomes" id="UP001211689">
    <property type="component" value="Unassembled WGS sequence"/>
</dbReference>
<evidence type="ECO:0000313" key="2">
    <source>
        <dbReference type="EMBL" id="MDA8486930.1"/>
    </source>
</evidence>
<feature type="transmembrane region" description="Helical" evidence="1">
    <location>
        <begin position="34"/>
        <end position="56"/>
    </location>
</feature>
<accession>A0ABT4YDH3</accession>